<evidence type="ECO:0000256" key="3">
    <source>
        <dbReference type="ARBA" id="ARBA00022679"/>
    </source>
</evidence>
<dbReference type="Gene3D" id="3.90.1110.10">
    <property type="entry name" value="RNA polymerase Rpb2, domain 2"/>
    <property type="match status" value="2"/>
</dbReference>
<evidence type="ECO:0000256" key="8">
    <source>
        <dbReference type="RuleBase" id="RU000434"/>
    </source>
</evidence>
<feature type="domain" description="RNA polymerase Rpb2" evidence="13">
    <location>
        <begin position="439"/>
        <end position="477"/>
    </location>
</feature>
<evidence type="ECO:0000256" key="5">
    <source>
        <dbReference type="ARBA" id="ARBA00023163"/>
    </source>
</evidence>
<evidence type="ECO:0000259" key="12">
    <source>
        <dbReference type="Pfam" id="PF04560"/>
    </source>
</evidence>
<evidence type="ECO:0000256" key="1">
    <source>
        <dbReference type="ARBA" id="ARBA00004026"/>
    </source>
</evidence>
<dbReference type="InterPro" id="IPR007645">
    <property type="entry name" value="RNA_pol_Rpb2_3"/>
</dbReference>
<dbReference type="InterPro" id="IPR010243">
    <property type="entry name" value="RNA_pol_bsu_bac"/>
</dbReference>
<dbReference type="GO" id="GO:0000428">
    <property type="term" value="C:DNA-directed RNA polymerase complex"/>
    <property type="evidence" value="ECO:0007669"/>
    <property type="project" value="UniProtKB-KW"/>
</dbReference>
<dbReference type="Gene3D" id="2.40.50.100">
    <property type="match status" value="1"/>
</dbReference>
<organism evidence="17 18">
    <name type="scientific">Negativicoccus succinicivorans</name>
    <dbReference type="NCBI Taxonomy" id="620903"/>
    <lineage>
        <taxon>Bacteria</taxon>
        <taxon>Bacillati</taxon>
        <taxon>Bacillota</taxon>
        <taxon>Negativicutes</taxon>
        <taxon>Veillonellales</taxon>
        <taxon>Veillonellaceae</taxon>
        <taxon>Negativicoccus</taxon>
    </lineage>
</organism>
<dbReference type="Pfam" id="PF04565">
    <property type="entry name" value="RNA_pol_Rpb2_3"/>
    <property type="match status" value="1"/>
</dbReference>
<feature type="domain" description="RNA polymerase Rpb2" evidence="12">
    <location>
        <begin position="1165"/>
        <end position="1240"/>
    </location>
</feature>
<dbReference type="GO" id="GO:0003899">
    <property type="term" value="F:DNA-directed RNA polymerase activity"/>
    <property type="evidence" value="ECO:0007669"/>
    <property type="project" value="UniProtKB-UniRule"/>
</dbReference>
<dbReference type="InterPro" id="IPR019462">
    <property type="entry name" value="DNA-dir_RNA_pol_bsu_external_1"/>
</dbReference>
<evidence type="ECO:0000256" key="6">
    <source>
        <dbReference type="ARBA" id="ARBA00048552"/>
    </source>
</evidence>
<dbReference type="RefSeq" id="WP_159823120.1">
    <property type="nucleotide sequence ID" value="NZ_CABWNB010000003.1"/>
</dbReference>
<dbReference type="HAMAP" id="MF_01321">
    <property type="entry name" value="RNApol_bact_RpoB"/>
    <property type="match status" value="1"/>
</dbReference>
<dbReference type="Gene3D" id="2.40.50.150">
    <property type="match status" value="1"/>
</dbReference>
<keyword evidence="3 7" id="KW-0808">Transferase</keyword>
<dbReference type="Pfam" id="PF04560">
    <property type="entry name" value="RNA_pol_Rpb2_7"/>
    <property type="match status" value="1"/>
</dbReference>
<dbReference type="InterPro" id="IPR037033">
    <property type="entry name" value="DNA-dir_RNAP_su2_hyb_sf"/>
</dbReference>
<dbReference type="InterPro" id="IPR007642">
    <property type="entry name" value="RNA_pol_Rpb2_2"/>
</dbReference>
<comment type="function">
    <text evidence="1 7 9">DNA-dependent RNA polymerase catalyzes the transcription of DNA into RNA using the four ribonucleoside triphosphates as substrates.</text>
</comment>
<dbReference type="InterPro" id="IPR007641">
    <property type="entry name" value="RNA_pol_Rpb2_7"/>
</dbReference>
<proteinExistence type="inferred from homology"/>
<gene>
    <name evidence="7" type="primary">rpoB</name>
    <name evidence="17" type="ORF">HNR45_000471</name>
</gene>
<comment type="catalytic activity">
    <reaction evidence="6 7 9">
        <text>RNA(n) + a ribonucleoside 5'-triphosphate = RNA(n+1) + diphosphate</text>
        <dbReference type="Rhea" id="RHEA:21248"/>
        <dbReference type="Rhea" id="RHEA-COMP:14527"/>
        <dbReference type="Rhea" id="RHEA-COMP:17342"/>
        <dbReference type="ChEBI" id="CHEBI:33019"/>
        <dbReference type="ChEBI" id="CHEBI:61557"/>
        <dbReference type="ChEBI" id="CHEBI:140395"/>
        <dbReference type="EC" id="2.7.7.6"/>
    </reaction>
</comment>
<keyword evidence="2 7" id="KW-0240">DNA-directed RNA polymerase</keyword>
<sequence>MFKPVNMGTRKRYTYAKINEVLQMPHLLDLQRNSYLWFQEEGLREIFEDISPIESNERGNNQDGKLKLYFDDYKFGEPKYDIAECKERDATFAAPLRVKVRLENAETGELAETEVFMGDFPVMTDTGTFVINGAERVIVSQLVRSPGVYYSGTIDQMGKSLFSSTVIPNRGAWIELESDANDIVHVRIDRNRKLPATVLVRALGFETNDEIMDLFGDDPRIAETLKKDPTRSQEEALIEIYKKLRPGEPPSIDSATSMFNNLFFDPRRYDLAHIGRYKLGKKLGWQGRLFGQTLARPLVHPYTGKVVLPEGTVIGNKELEQIAASEMFADAGSDWARQLEGKKLAEALVDTNTGEVLLEEGTKVGKKELKAIKDSGMFKRMPANDIEAIIEGVLPARRVEKTFAQKRIPGLQEIYVLKGEGDGRHEVKIVCNNANLPDTLRTVEPADMIANISYLLNLMEDIGRVDDIDHLGNRRLRCVGELLQNQFRIGLTRMERVVKERMATQDIDNLTPQMLINIRPVTAALKEFFGSSQLSQFMDQTNPLAELTHKRRLSALGPGGLSRERAGFEVRDVHHSHYGRMCPIETPEGPNIGLISSLANFAKVNKYGLIETPYRVVKHDGDDVTVTSEVRYVTADAEENLVVAQANEPLDENNRFEHAHVASRLQSEVIEVAPQRVDLMDVSPKQVVSVGTALIPFLENDDANRALMGANMQRQAVPLLRTQAPLVGTGMEYTAARDSGVCVLAKHAGTVERVTGKEIIVKTDDGKLDRYDLIKFMRSNQSTCINQIPLVYKGDRVEAGDALADGMATDGGELALGYNVLVAFMPWEGYNYEDAILLSEELCKEDIYTSIHIEEYECDARDTKLGAEEITRQLPNVSEDSLKYLDEEGIISIGAEVRPGDVLVGKVTPKGETEQTPEERLLRAIFGDKEREVRDTSLRVPHGESGKIVDVRVFTRENGDELQPGVNKLVRVYIAQKRKIHEGDKMAGRHGNKGVVSRVMRQEDMPFMPDGTPVQIVLNPLGVPSRMNIGQVLETHLGRAVQALGMEIRNNDPDLPRRLKEYGYDVDKYGMPEPDVAGIHIATPVFDGASEVDVFNTLKLANLPEDGKTELFDGRTGEKMDNRVTVGYKYMLKLHHLVDDKIHARSTGPYSLVTQQPLGGKAQFGGQRFGEMEVWALEAYGAAYTLQEILTVKSDDVIGRVKAYEKIVKGENIPEPGVPESFKVLLKELQSIGLDVRILNENGEEVVIRELEEEDLPQAEENELREVMESDASGQSRTSAEAEDADNAPEENEMSVEDTAQQADTANIAAAEPFFTDTDSNDAE</sequence>
<evidence type="ECO:0000259" key="14">
    <source>
        <dbReference type="Pfam" id="PF04563"/>
    </source>
</evidence>
<evidence type="ECO:0000259" key="11">
    <source>
        <dbReference type="Pfam" id="PF00562"/>
    </source>
</evidence>
<dbReference type="InterPro" id="IPR015712">
    <property type="entry name" value="DNA-dir_RNA_pol_su2"/>
</dbReference>
<dbReference type="FunFam" id="3.90.1800.10:FF:000001">
    <property type="entry name" value="DNA-directed RNA polymerase subunit beta"/>
    <property type="match status" value="1"/>
</dbReference>
<dbReference type="OrthoDB" id="9803954at2"/>
<dbReference type="InterPro" id="IPR037034">
    <property type="entry name" value="RNA_pol_Rpb2_2_sf"/>
</dbReference>
<dbReference type="Gene3D" id="2.40.270.10">
    <property type="entry name" value="DNA-directed RNA polymerase, subunit 2, domain 6"/>
    <property type="match status" value="1"/>
</dbReference>
<comment type="caution">
    <text evidence="17">The sequence shown here is derived from an EMBL/GenBank/DDBJ whole genome shotgun (WGS) entry which is preliminary data.</text>
</comment>
<feature type="domain" description="DNA-directed RNA polymerase beta subunit external 1" evidence="16">
    <location>
        <begin position="614"/>
        <end position="683"/>
    </location>
</feature>
<dbReference type="Pfam" id="PF04563">
    <property type="entry name" value="RNA_pol_Rpb2_1"/>
    <property type="match status" value="1"/>
</dbReference>
<dbReference type="GO" id="GO:0003677">
    <property type="term" value="F:DNA binding"/>
    <property type="evidence" value="ECO:0007669"/>
    <property type="project" value="UniProtKB-UniRule"/>
</dbReference>
<dbReference type="InterPro" id="IPR007121">
    <property type="entry name" value="RNA_pol_bsu_CS"/>
</dbReference>
<evidence type="ECO:0000259" key="15">
    <source>
        <dbReference type="Pfam" id="PF04565"/>
    </source>
</evidence>
<dbReference type="InterPro" id="IPR007120">
    <property type="entry name" value="DNA-dir_RNAP_su2_dom"/>
</dbReference>
<dbReference type="Pfam" id="PF00562">
    <property type="entry name" value="RNA_pol_Rpb2_6"/>
    <property type="match status" value="1"/>
</dbReference>
<dbReference type="GO" id="GO:0032549">
    <property type="term" value="F:ribonucleoside binding"/>
    <property type="evidence" value="ECO:0007669"/>
    <property type="project" value="InterPro"/>
</dbReference>
<dbReference type="Gene3D" id="3.90.1100.10">
    <property type="match status" value="2"/>
</dbReference>
<evidence type="ECO:0000256" key="9">
    <source>
        <dbReference type="RuleBase" id="RU363031"/>
    </source>
</evidence>
<dbReference type="PANTHER" id="PTHR20856">
    <property type="entry name" value="DNA-DIRECTED RNA POLYMERASE I SUBUNIT 2"/>
    <property type="match status" value="1"/>
</dbReference>
<dbReference type="InterPro" id="IPR007644">
    <property type="entry name" value="RNA_pol_bsu_protrusion"/>
</dbReference>
<dbReference type="GO" id="GO:0006351">
    <property type="term" value="P:DNA-templated transcription"/>
    <property type="evidence" value="ECO:0007669"/>
    <property type="project" value="UniProtKB-UniRule"/>
</dbReference>
<accession>A0A841R222</accession>
<dbReference type="Proteomes" id="UP000591941">
    <property type="component" value="Unassembled WGS sequence"/>
</dbReference>
<comment type="similarity">
    <text evidence="7 8">Belongs to the RNA polymerase beta chain family.</text>
</comment>
<feature type="domain" description="DNA-directed RNA polymerase subunit 2 hybrid-binding" evidence="11">
    <location>
        <begin position="745"/>
        <end position="1163"/>
    </location>
</feature>
<evidence type="ECO:0000256" key="7">
    <source>
        <dbReference type="HAMAP-Rule" id="MF_01321"/>
    </source>
</evidence>
<feature type="region of interest" description="Disordered" evidence="10">
    <location>
        <begin position="1265"/>
        <end position="1324"/>
    </location>
</feature>
<keyword evidence="5 7" id="KW-0804">Transcription</keyword>
<dbReference type="InterPro" id="IPR014724">
    <property type="entry name" value="RNA_pol_RPB2_OB-fold"/>
</dbReference>
<dbReference type="EMBL" id="JACHHI010000002">
    <property type="protein sequence ID" value="MBB6477441.1"/>
    <property type="molecule type" value="Genomic_DNA"/>
</dbReference>
<dbReference type="PROSITE" id="PS01166">
    <property type="entry name" value="RNA_POL_BETA"/>
    <property type="match status" value="1"/>
</dbReference>
<evidence type="ECO:0000256" key="4">
    <source>
        <dbReference type="ARBA" id="ARBA00022695"/>
    </source>
</evidence>
<keyword evidence="18" id="KW-1185">Reference proteome</keyword>
<evidence type="ECO:0000259" key="13">
    <source>
        <dbReference type="Pfam" id="PF04561"/>
    </source>
</evidence>
<dbReference type="Pfam" id="PF04561">
    <property type="entry name" value="RNA_pol_Rpb2_2"/>
    <property type="match status" value="2"/>
</dbReference>
<dbReference type="Gene3D" id="2.30.150.10">
    <property type="entry name" value="DNA-directed RNA polymerase, beta subunit, external 1 domain"/>
    <property type="match status" value="1"/>
</dbReference>
<evidence type="ECO:0000313" key="18">
    <source>
        <dbReference type="Proteomes" id="UP000591941"/>
    </source>
</evidence>
<name>A0A841R222_9FIRM</name>
<evidence type="ECO:0000313" key="17">
    <source>
        <dbReference type="EMBL" id="MBB6477441.1"/>
    </source>
</evidence>
<feature type="compositionally biased region" description="Low complexity" evidence="10">
    <location>
        <begin position="1298"/>
        <end position="1311"/>
    </location>
</feature>
<feature type="domain" description="RNA polymerase Rpb2" evidence="15">
    <location>
        <begin position="536"/>
        <end position="604"/>
    </location>
</feature>
<dbReference type="NCBIfam" id="TIGR02013">
    <property type="entry name" value="rpoB"/>
    <property type="match status" value="1"/>
</dbReference>
<dbReference type="EC" id="2.7.7.6" evidence="7 9"/>
<feature type="compositionally biased region" description="Acidic residues" evidence="10">
    <location>
        <begin position="1281"/>
        <end position="1296"/>
    </location>
</feature>
<dbReference type="SUPFAM" id="SSF64484">
    <property type="entry name" value="beta and beta-prime subunits of DNA dependent RNA-polymerase"/>
    <property type="match status" value="1"/>
</dbReference>
<dbReference type="GeneID" id="93485749"/>
<feature type="domain" description="RNA polymerase beta subunit protrusion" evidence="14">
    <location>
        <begin position="28"/>
        <end position="522"/>
    </location>
</feature>
<comment type="subunit">
    <text evidence="7 9">The RNAP catalytic core consists of 2 alpha, 1 beta, 1 beta' and 1 omega subunit. When a sigma factor is associated with the core the holoenzyme is formed, which can initiate transcription.</text>
</comment>
<dbReference type="Pfam" id="PF10385">
    <property type="entry name" value="RNA_pol_Rpb2_45"/>
    <property type="match status" value="1"/>
</dbReference>
<dbReference type="Gene3D" id="3.90.1800.10">
    <property type="entry name" value="RNA polymerase alpha subunit dimerisation domain"/>
    <property type="match status" value="1"/>
</dbReference>
<evidence type="ECO:0000259" key="16">
    <source>
        <dbReference type="Pfam" id="PF10385"/>
    </source>
</evidence>
<evidence type="ECO:0000256" key="10">
    <source>
        <dbReference type="SAM" id="MobiDB-lite"/>
    </source>
</evidence>
<evidence type="ECO:0000256" key="2">
    <source>
        <dbReference type="ARBA" id="ARBA00022478"/>
    </source>
</evidence>
<protein>
    <recommendedName>
        <fullName evidence="7 9">DNA-directed RNA polymerase subunit beta</fullName>
        <shortName evidence="7">RNAP subunit beta</shortName>
        <ecNumber evidence="7 9">2.7.7.6</ecNumber>
    </recommendedName>
    <alternativeName>
        <fullName evidence="7">RNA polymerase subunit beta</fullName>
    </alternativeName>
    <alternativeName>
        <fullName evidence="7">Transcriptase subunit beta</fullName>
    </alternativeName>
</protein>
<feature type="domain" description="RNA polymerase Rpb2" evidence="13">
    <location>
        <begin position="144"/>
        <end position="287"/>
    </location>
</feature>
<keyword evidence="4 7" id="KW-0548">Nucleotidyltransferase</keyword>
<reference evidence="17 18" key="1">
    <citation type="submission" date="2020-08" db="EMBL/GenBank/DDBJ databases">
        <title>Genomic Encyclopedia of Type Strains, Phase IV (KMG-IV): sequencing the most valuable type-strain genomes for metagenomic binning, comparative biology and taxonomic classification.</title>
        <authorList>
            <person name="Goeker M."/>
        </authorList>
    </citation>
    <scope>NUCLEOTIDE SEQUENCE [LARGE SCALE GENOMIC DNA]</scope>
    <source>
        <strain evidence="17 18">DSM 21255</strain>
    </source>
</reference>
<dbReference type="InterPro" id="IPR042107">
    <property type="entry name" value="DNA-dir_RNA_pol_bsu_ext_1_sf"/>
</dbReference>
<dbReference type="NCBIfam" id="NF001616">
    <property type="entry name" value="PRK00405.1"/>
    <property type="match status" value="1"/>
</dbReference>
<dbReference type="CDD" id="cd00653">
    <property type="entry name" value="RNA_pol_B_RPB2"/>
    <property type="match status" value="1"/>
</dbReference>